<protein>
    <submittedName>
        <fullName evidence="1">Uncharacterized protein</fullName>
    </submittedName>
</protein>
<reference evidence="1" key="1">
    <citation type="submission" date="2021-05" db="EMBL/GenBank/DDBJ databases">
        <authorList>
            <person name="Alioto T."/>
            <person name="Alioto T."/>
            <person name="Gomez Garrido J."/>
        </authorList>
    </citation>
    <scope>NUCLEOTIDE SEQUENCE</scope>
</reference>
<accession>A0A8D9E863</accession>
<dbReference type="AlphaFoldDB" id="A0A8D9E863"/>
<evidence type="ECO:0000313" key="1">
    <source>
        <dbReference type="EMBL" id="CAG6744116.1"/>
    </source>
</evidence>
<proteinExistence type="predicted"/>
<dbReference type="EMBL" id="HBUF01459852">
    <property type="protein sequence ID" value="CAG6744116.1"/>
    <property type="molecule type" value="Transcribed_RNA"/>
</dbReference>
<name>A0A8D9E863_9HEMI</name>
<organism evidence="1">
    <name type="scientific">Cacopsylla melanoneura</name>
    <dbReference type="NCBI Taxonomy" id="428564"/>
    <lineage>
        <taxon>Eukaryota</taxon>
        <taxon>Metazoa</taxon>
        <taxon>Ecdysozoa</taxon>
        <taxon>Arthropoda</taxon>
        <taxon>Hexapoda</taxon>
        <taxon>Insecta</taxon>
        <taxon>Pterygota</taxon>
        <taxon>Neoptera</taxon>
        <taxon>Paraneoptera</taxon>
        <taxon>Hemiptera</taxon>
        <taxon>Sternorrhyncha</taxon>
        <taxon>Psylloidea</taxon>
        <taxon>Psyllidae</taxon>
        <taxon>Psyllinae</taxon>
        <taxon>Cacopsylla</taxon>
    </lineage>
</organism>
<sequence length="103" mass="11439">MKVRIEFKFIDNIIKLCLENNIVLSIFYYLELSYFPSLMISLVLSSSIPGYMYWAKDSATYDASVFSVGIVLGPYSFSSRILFIIPLTQAGATHAVYSGSGSS</sequence>